<dbReference type="InterPro" id="IPR012189">
    <property type="entry name" value="Pept_M28E_Ap1"/>
</dbReference>
<dbReference type="GO" id="GO:0006508">
    <property type="term" value="P:proteolysis"/>
    <property type="evidence" value="ECO:0007669"/>
    <property type="project" value="UniProtKB-KW"/>
</dbReference>
<feature type="binding site" evidence="8">
    <location>
        <position position="251"/>
    </location>
    <ligand>
        <name>Zn(2+)</name>
        <dbReference type="ChEBI" id="CHEBI:29105"/>
        <label>1</label>
    </ligand>
</feature>
<dbReference type="GO" id="GO:0004177">
    <property type="term" value="F:aminopeptidase activity"/>
    <property type="evidence" value="ECO:0007669"/>
    <property type="project" value="UniProtKB-KW"/>
</dbReference>
<dbReference type="PROSITE" id="PS50093">
    <property type="entry name" value="PKD"/>
    <property type="match status" value="1"/>
</dbReference>
<dbReference type="SMART" id="SM00089">
    <property type="entry name" value="PKD"/>
    <property type="match status" value="1"/>
</dbReference>
<dbReference type="Pfam" id="PF04389">
    <property type="entry name" value="Peptidase_M28"/>
    <property type="match status" value="1"/>
</dbReference>
<dbReference type="InterPro" id="IPR000601">
    <property type="entry name" value="PKD_dom"/>
</dbReference>
<dbReference type="Pfam" id="PF18911">
    <property type="entry name" value="PKD_4"/>
    <property type="match status" value="1"/>
</dbReference>
<dbReference type="InterPro" id="IPR035986">
    <property type="entry name" value="PKD_dom_sf"/>
</dbReference>
<feature type="domain" description="PKD" evidence="11">
    <location>
        <begin position="439"/>
        <end position="523"/>
    </location>
</feature>
<dbReference type="Gene3D" id="2.60.40.10">
    <property type="entry name" value="Immunoglobulins"/>
    <property type="match status" value="1"/>
</dbReference>
<dbReference type="SUPFAM" id="SSF53187">
    <property type="entry name" value="Zn-dependent exopeptidases"/>
    <property type="match status" value="1"/>
</dbReference>
<evidence type="ECO:0000256" key="9">
    <source>
        <dbReference type="PIRSR" id="PIRSR036685-2"/>
    </source>
</evidence>
<evidence type="ECO:0000313" key="13">
    <source>
        <dbReference type="Proteomes" id="UP000295293"/>
    </source>
</evidence>
<protein>
    <submittedName>
        <fullName evidence="12">Leucyl aminopeptidase</fullName>
    </submittedName>
</protein>
<reference evidence="12 13" key="1">
    <citation type="submission" date="2019-03" db="EMBL/GenBank/DDBJ databases">
        <title>Genomic Encyclopedia of Type Strains, Phase IV (KMG-IV): sequencing the most valuable type-strain genomes for metagenomic binning, comparative biology and taxonomic classification.</title>
        <authorList>
            <person name="Goeker M."/>
        </authorList>
    </citation>
    <scope>NUCLEOTIDE SEQUENCE [LARGE SCALE GENOMIC DNA]</scope>
    <source>
        <strain evidence="12 13">DSM 21667</strain>
    </source>
</reference>
<dbReference type="PANTHER" id="PTHR12147:SF56">
    <property type="entry name" value="AMINOPEPTIDASE YDR415C-RELATED"/>
    <property type="match status" value="1"/>
</dbReference>
<dbReference type="Pfam" id="PF04151">
    <property type="entry name" value="PPC"/>
    <property type="match status" value="1"/>
</dbReference>
<dbReference type="AlphaFoldDB" id="A0A4R6YVB1"/>
<keyword evidence="9" id="KW-1015">Disulfide bond</keyword>
<evidence type="ECO:0000256" key="2">
    <source>
        <dbReference type="ARBA" id="ARBA00022438"/>
    </source>
</evidence>
<dbReference type="InterPro" id="IPR007484">
    <property type="entry name" value="Peptidase_M28"/>
</dbReference>
<keyword evidence="4 8" id="KW-0479">Metal-binding</keyword>
<dbReference type="Gene3D" id="3.40.630.10">
    <property type="entry name" value="Zn peptidases"/>
    <property type="match status" value="1"/>
</dbReference>
<comment type="cofactor">
    <cofactor evidence="1">
        <name>Ca(2+)</name>
        <dbReference type="ChEBI" id="CHEBI:29108"/>
    </cofactor>
</comment>
<evidence type="ECO:0000256" key="10">
    <source>
        <dbReference type="SAM" id="SignalP"/>
    </source>
</evidence>
<organism evidence="12 13">
    <name type="scientific">Tahibacter aquaticus</name>
    <dbReference type="NCBI Taxonomy" id="520092"/>
    <lineage>
        <taxon>Bacteria</taxon>
        <taxon>Pseudomonadati</taxon>
        <taxon>Pseudomonadota</taxon>
        <taxon>Gammaproteobacteria</taxon>
        <taxon>Lysobacterales</taxon>
        <taxon>Rhodanobacteraceae</taxon>
        <taxon>Tahibacter</taxon>
    </lineage>
</organism>
<dbReference type="OrthoDB" id="9789219at2"/>
<feature type="signal peptide" evidence="10">
    <location>
        <begin position="1"/>
        <end position="29"/>
    </location>
</feature>
<dbReference type="SUPFAM" id="SSF49299">
    <property type="entry name" value="PKD domain"/>
    <property type="match status" value="1"/>
</dbReference>
<accession>A0A4R6YVB1</accession>
<dbReference type="PANTHER" id="PTHR12147">
    <property type="entry name" value="METALLOPEPTIDASE M28 FAMILY MEMBER"/>
    <property type="match status" value="1"/>
</dbReference>
<feature type="binding site" evidence="8">
    <location>
        <position position="395"/>
    </location>
    <ligand>
        <name>Zn(2+)</name>
        <dbReference type="ChEBI" id="CHEBI:29105"/>
        <label>2</label>
        <note>catalytic</note>
    </ligand>
</feature>
<feature type="disulfide bond" evidence="9">
    <location>
        <begin position="360"/>
        <end position="364"/>
    </location>
</feature>
<dbReference type="InterPro" id="IPR007280">
    <property type="entry name" value="Peptidase_C_arc/bac"/>
</dbReference>
<evidence type="ECO:0000259" key="11">
    <source>
        <dbReference type="PROSITE" id="PS50093"/>
    </source>
</evidence>
<evidence type="ECO:0000256" key="8">
    <source>
        <dbReference type="PIRSR" id="PIRSR036685-1"/>
    </source>
</evidence>
<keyword evidence="3" id="KW-0645">Protease</keyword>
<comment type="caution">
    <text evidence="12">The sequence shown here is derived from an EMBL/GenBank/DDBJ whole genome shotgun (WGS) entry which is preliminary data.</text>
</comment>
<feature type="binding site" evidence="8">
    <location>
        <position position="313"/>
    </location>
    <ligand>
        <name>Zn(2+)</name>
        <dbReference type="ChEBI" id="CHEBI:29105"/>
        <label>1</label>
    </ligand>
</feature>
<evidence type="ECO:0000256" key="1">
    <source>
        <dbReference type="ARBA" id="ARBA00001913"/>
    </source>
</evidence>
<keyword evidence="7 8" id="KW-0862">Zinc</keyword>
<keyword evidence="6" id="KW-0378">Hydrolase</keyword>
<keyword evidence="2 12" id="KW-0031">Aminopeptidase</keyword>
<dbReference type="CDD" id="cd00146">
    <property type="entry name" value="PKD"/>
    <property type="match status" value="1"/>
</dbReference>
<dbReference type="EMBL" id="SNZH01000008">
    <property type="protein sequence ID" value="TDR42570.1"/>
    <property type="molecule type" value="Genomic_DNA"/>
</dbReference>
<evidence type="ECO:0000313" key="12">
    <source>
        <dbReference type="EMBL" id="TDR42570.1"/>
    </source>
</evidence>
<dbReference type="Proteomes" id="UP000295293">
    <property type="component" value="Unassembled WGS sequence"/>
</dbReference>
<evidence type="ECO:0000256" key="7">
    <source>
        <dbReference type="ARBA" id="ARBA00022833"/>
    </source>
</evidence>
<dbReference type="GO" id="GO:0046872">
    <property type="term" value="F:metal ion binding"/>
    <property type="evidence" value="ECO:0007669"/>
    <property type="project" value="UniProtKB-KW"/>
</dbReference>
<evidence type="ECO:0000256" key="5">
    <source>
        <dbReference type="ARBA" id="ARBA00022729"/>
    </source>
</evidence>
<dbReference type="GO" id="GO:0008235">
    <property type="term" value="F:metalloexopeptidase activity"/>
    <property type="evidence" value="ECO:0007669"/>
    <property type="project" value="InterPro"/>
</dbReference>
<evidence type="ECO:0000256" key="6">
    <source>
        <dbReference type="ARBA" id="ARBA00022801"/>
    </source>
</evidence>
<feature type="binding site" evidence="8">
    <location>
        <position position="286"/>
    </location>
    <ligand>
        <name>Zn(2+)</name>
        <dbReference type="ChEBI" id="CHEBI:29105"/>
        <label>2</label>
        <note>catalytic</note>
    </ligand>
</feature>
<keyword evidence="5 10" id="KW-0732">Signal</keyword>
<evidence type="ECO:0000256" key="3">
    <source>
        <dbReference type="ARBA" id="ARBA00022670"/>
    </source>
</evidence>
<keyword evidence="13" id="KW-1185">Reference proteome</keyword>
<dbReference type="InterPro" id="IPR013783">
    <property type="entry name" value="Ig-like_fold"/>
</dbReference>
<feature type="chain" id="PRO_5020861619" evidence="10">
    <location>
        <begin position="30"/>
        <end position="625"/>
    </location>
</feature>
<comment type="cofactor">
    <cofactor evidence="8">
        <name>Zn(2+)</name>
        <dbReference type="ChEBI" id="CHEBI:29105"/>
    </cofactor>
    <text evidence="8">Binds 2 Zn(2+) ions per subunit.</text>
</comment>
<proteinExistence type="predicted"/>
<evidence type="ECO:0000256" key="4">
    <source>
        <dbReference type="ARBA" id="ARBA00022723"/>
    </source>
</evidence>
<feature type="binding site" evidence="8">
    <location>
        <position position="230"/>
    </location>
    <ligand>
        <name>Zn(2+)</name>
        <dbReference type="ChEBI" id="CHEBI:29105"/>
        <label>1</label>
    </ligand>
</feature>
<dbReference type="PIRSF" id="PIRSF036685">
    <property type="entry name" value="BacLeuNPeptidase"/>
    <property type="match status" value="1"/>
</dbReference>
<dbReference type="RefSeq" id="WP_133819390.1">
    <property type="nucleotide sequence ID" value="NZ_SNZH01000008.1"/>
</dbReference>
<gene>
    <name evidence="12" type="ORF">DFR29_108157</name>
</gene>
<dbReference type="Gene3D" id="2.60.120.380">
    <property type="match status" value="1"/>
</dbReference>
<name>A0A4R6YVB1_9GAMM</name>
<sequence>MTLHHRLLLSISAALLGAAVCPSTLLAQADTPRAGYDAERDPFAAVFIVTSRDTYKGIADLAHSAAEMRDSSGTGLVIAQAENGRLSEMTARIHEKELRCGGYFAFRTRAEAEAFVRADRSGTIARQLLAADYSIDNQTTVNPWLGSAREADIRATITQLSSYKNRYYSSSYGRAAAEGIRNQWAGLIGSRTDATADLYTACTNCSTQPSVILTIQGNELASEVVVLGAHLDSINTAGNGSTEQTAPGADDDASGVASLTEVIRVALASGWKPRRTVKFMAYAGEEVGLRGSNSIAQSFKNSNVNVVGVMQLDMTNYKAGSGPDMRLITDFSNETIKDFLVRLFDAYLAPRGYTRGTYTCGYGCSDHASWSSAGYPSAMMFEAGNSSGGYFGSIHSANDTLANMGATAQNSVKFTQLGLAFLGELGKTSGGVTPPVNVPPVASFSSSFNGLAGTFTDTSSDSDGSIAARSWTFGDGSSSTATNPAKTYAAGGTYTVTLTVTDNKGATNAKSSPVTVVAGAGGNALSNGVARTGIGGARNSSQVFTLVVPAGARNLKFVTSGGSGDADLYAKLGSAPTTTSYTCRSEGGTNSETCTITNVQAGTYHVLVYGYAAYSGLSLTGSYTP</sequence>
<dbReference type="InterPro" id="IPR045175">
    <property type="entry name" value="M28_fam"/>
</dbReference>
<dbReference type="InterPro" id="IPR022409">
    <property type="entry name" value="PKD/Chitinase_dom"/>
</dbReference>